<evidence type="ECO:0000259" key="3">
    <source>
        <dbReference type="PROSITE" id="PS51782"/>
    </source>
</evidence>
<dbReference type="EMBL" id="BKAG01000009">
    <property type="protein sequence ID" value="GEP42303.1"/>
    <property type="molecule type" value="Genomic_DNA"/>
</dbReference>
<evidence type="ECO:0000313" key="5">
    <source>
        <dbReference type="Proteomes" id="UP000321577"/>
    </source>
</evidence>
<dbReference type="InterPro" id="IPR036779">
    <property type="entry name" value="LysM_dom_sf"/>
</dbReference>
<feature type="region of interest" description="Disordered" evidence="1">
    <location>
        <begin position="304"/>
        <end position="326"/>
    </location>
</feature>
<dbReference type="Proteomes" id="UP000321577">
    <property type="component" value="Unassembled WGS sequence"/>
</dbReference>
<dbReference type="AlphaFoldDB" id="A0A512M6F1"/>
<feature type="transmembrane region" description="Helical" evidence="2">
    <location>
        <begin position="43"/>
        <end position="64"/>
    </location>
</feature>
<sequence>MKKNKNRLLLNLVEGEKHKHRVAMVNEEAEWNQHEPNTGMARMFFVMLLIHVVVIGGIIVYDWLNGEDAAPATSVVSSTTSSSSSASALPPPAVNAADLAAQIPIEDCATYEWRSGDSIASVAKKLNVSEDVLIKMNMLDKGTQLEANSIIRYPKEPVVRAQGLGVAGVNGELPVAAPSIPKTSIAASESPMSLTAPGEQTFSFQSTIENELAPTPGASTTALVTPSVQETPPPAVTKEATGEPAVKAPAKMEVAEAPPAPVVKKDLPKIDEAPPAKPAPKPVIAKAEDDVPKAIPVKRYTPPAVAEKSVAKKSAPAPATAPKSTKAYTVKPGETLYSIASRNGISVKSLQAANKITKPEALRDGMKLVIPGK</sequence>
<reference evidence="4 5" key="1">
    <citation type="submission" date="2019-07" db="EMBL/GenBank/DDBJ databases">
        <title>Whole genome shotgun sequence of Brevifollis gellanilyticus NBRC 108608.</title>
        <authorList>
            <person name="Hosoyama A."/>
            <person name="Uohara A."/>
            <person name="Ohji S."/>
            <person name="Ichikawa N."/>
        </authorList>
    </citation>
    <scope>NUCLEOTIDE SEQUENCE [LARGE SCALE GENOMIC DNA]</scope>
    <source>
        <strain evidence="4 5">NBRC 108608</strain>
    </source>
</reference>
<evidence type="ECO:0000313" key="4">
    <source>
        <dbReference type="EMBL" id="GEP42303.1"/>
    </source>
</evidence>
<feature type="domain" description="LysM" evidence="3">
    <location>
        <begin position="326"/>
        <end position="370"/>
    </location>
</feature>
<dbReference type="PANTHER" id="PTHR33734:SF22">
    <property type="entry name" value="MEMBRANE-BOUND LYTIC MUREIN TRANSGLYCOSYLASE D"/>
    <property type="match status" value="1"/>
</dbReference>
<keyword evidence="2" id="KW-1133">Transmembrane helix</keyword>
<dbReference type="CDD" id="cd00118">
    <property type="entry name" value="LysM"/>
    <property type="match status" value="1"/>
</dbReference>
<dbReference type="Pfam" id="PF01476">
    <property type="entry name" value="LysM"/>
    <property type="match status" value="2"/>
</dbReference>
<comment type="caution">
    <text evidence="4">The sequence shown here is derived from an EMBL/GenBank/DDBJ whole genome shotgun (WGS) entry which is preliminary data.</text>
</comment>
<protein>
    <recommendedName>
        <fullName evidence="3">LysM domain-containing protein</fullName>
    </recommendedName>
</protein>
<dbReference type="PROSITE" id="PS51782">
    <property type="entry name" value="LYSM"/>
    <property type="match status" value="1"/>
</dbReference>
<keyword evidence="5" id="KW-1185">Reference proteome</keyword>
<gene>
    <name evidence="4" type="ORF">BGE01nite_15940</name>
</gene>
<evidence type="ECO:0000256" key="2">
    <source>
        <dbReference type="SAM" id="Phobius"/>
    </source>
</evidence>
<dbReference type="Gene3D" id="3.10.350.10">
    <property type="entry name" value="LysM domain"/>
    <property type="match status" value="1"/>
</dbReference>
<dbReference type="InterPro" id="IPR018392">
    <property type="entry name" value="LysM"/>
</dbReference>
<dbReference type="RefSeq" id="WP_146849907.1">
    <property type="nucleotide sequence ID" value="NZ_BKAG01000009.1"/>
</dbReference>
<dbReference type="GO" id="GO:0008932">
    <property type="term" value="F:lytic endotransglycosylase activity"/>
    <property type="evidence" value="ECO:0007669"/>
    <property type="project" value="TreeGrafter"/>
</dbReference>
<keyword evidence="2" id="KW-0812">Transmembrane</keyword>
<feature type="region of interest" description="Disordered" evidence="1">
    <location>
        <begin position="224"/>
        <end position="247"/>
    </location>
</feature>
<dbReference type="SUPFAM" id="SSF54106">
    <property type="entry name" value="LysM domain"/>
    <property type="match status" value="1"/>
</dbReference>
<dbReference type="PANTHER" id="PTHR33734">
    <property type="entry name" value="LYSM DOMAIN-CONTAINING GPI-ANCHORED PROTEIN 2"/>
    <property type="match status" value="1"/>
</dbReference>
<dbReference type="SMART" id="SM00257">
    <property type="entry name" value="LysM"/>
    <property type="match status" value="2"/>
</dbReference>
<keyword evidence="2" id="KW-0472">Membrane</keyword>
<evidence type="ECO:0000256" key="1">
    <source>
        <dbReference type="SAM" id="MobiDB-lite"/>
    </source>
</evidence>
<accession>A0A512M6F1</accession>
<organism evidence="4 5">
    <name type="scientific">Brevifollis gellanilyticus</name>
    <dbReference type="NCBI Taxonomy" id="748831"/>
    <lineage>
        <taxon>Bacteria</taxon>
        <taxon>Pseudomonadati</taxon>
        <taxon>Verrucomicrobiota</taxon>
        <taxon>Verrucomicrobiia</taxon>
        <taxon>Verrucomicrobiales</taxon>
        <taxon>Verrucomicrobiaceae</taxon>
    </lineage>
</organism>
<proteinExistence type="predicted"/>
<dbReference type="OrthoDB" id="9811296at2"/>
<name>A0A512M6F1_9BACT</name>